<dbReference type="InterPro" id="IPR023969">
    <property type="entry name" value="CHP04072_B12-bd/rSAM"/>
</dbReference>
<dbReference type="PROSITE" id="PS51257">
    <property type="entry name" value="PROKAR_LIPOPROTEIN"/>
    <property type="match status" value="1"/>
</dbReference>
<dbReference type="NCBIfam" id="TIGR04072">
    <property type="entry name" value="rSAM_ladder_B12"/>
    <property type="match status" value="1"/>
</dbReference>
<protein>
    <submittedName>
        <fullName evidence="8">Related to methyltransferase</fullName>
    </submittedName>
</protein>
<accession>Q6AM43</accession>
<feature type="domain" description="Radical SAM core" evidence="7">
    <location>
        <begin position="180"/>
        <end position="401"/>
    </location>
</feature>
<dbReference type="InterPro" id="IPR051198">
    <property type="entry name" value="BchE-like"/>
</dbReference>
<keyword evidence="8" id="KW-0808">Transferase</keyword>
<keyword evidence="9" id="KW-1185">Reference proteome</keyword>
<evidence type="ECO:0000256" key="5">
    <source>
        <dbReference type="ARBA" id="ARBA00023014"/>
    </source>
</evidence>
<dbReference type="Pfam" id="PF02310">
    <property type="entry name" value="B12-binding"/>
    <property type="match status" value="1"/>
</dbReference>
<keyword evidence="2" id="KW-0949">S-adenosyl-L-methionine</keyword>
<dbReference type="GO" id="GO:0031419">
    <property type="term" value="F:cobalamin binding"/>
    <property type="evidence" value="ECO:0007669"/>
    <property type="project" value="InterPro"/>
</dbReference>
<dbReference type="SUPFAM" id="SSF102114">
    <property type="entry name" value="Radical SAM enzymes"/>
    <property type="match status" value="1"/>
</dbReference>
<dbReference type="GO" id="GO:0046872">
    <property type="term" value="F:metal ion binding"/>
    <property type="evidence" value="ECO:0007669"/>
    <property type="project" value="UniProtKB-KW"/>
</dbReference>
<dbReference type="HOGENOM" id="CLU_021572_4_5_7"/>
<dbReference type="Proteomes" id="UP000000602">
    <property type="component" value="Chromosome"/>
</dbReference>
<dbReference type="eggNOG" id="COG1032">
    <property type="taxonomic scope" value="Bacteria"/>
</dbReference>
<evidence type="ECO:0000256" key="1">
    <source>
        <dbReference type="ARBA" id="ARBA00001966"/>
    </source>
</evidence>
<reference evidence="9" key="1">
    <citation type="journal article" date="2004" name="Environ. Microbiol.">
        <title>The genome of Desulfotalea psychrophila, a sulfate-reducing bacterium from permanently cold Arctic sediments.</title>
        <authorList>
            <person name="Rabus R."/>
            <person name="Ruepp A."/>
            <person name="Frickey T."/>
            <person name="Rattei T."/>
            <person name="Fartmann B."/>
            <person name="Stark M."/>
            <person name="Bauer M."/>
            <person name="Zibat A."/>
            <person name="Lombardot T."/>
            <person name="Becker I."/>
            <person name="Amann J."/>
            <person name="Gellner K."/>
            <person name="Teeling H."/>
            <person name="Leuschner W.D."/>
            <person name="Gloeckner F.-O."/>
            <person name="Lupas A.N."/>
            <person name="Amann R."/>
            <person name="Klenk H.-P."/>
        </authorList>
    </citation>
    <scope>NUCLEOTIDE SEQUENCE [LARGE SCALE GENOMIC DNA]</scope>
    <source>
        <strain evidence="9">DSM 12343 / LSv54</strain>
    </source>
</reference>
<evidence type="ECO:0000313" key="8">
    <source>
        <dbReference type="EMBL" id="CAG36582.1"/>
    </source>
</evidence>
<dbReference type="Gene3D" id="3.80.30.20">
    <property type="entry name" value="tm_1862 like domain"/>
    <property type="match status" value="1"/>
</dbReference>
<evidence type="ECO:0000256" key="4">
    <source>
        <dbReference type="ARBA" id="ARBA00023004"/>
    </source>
</evidence>
<dbReference type="GO" id="GO:0005829">
    <property type="term" value="C:cytosol"/>
    <property type="evidence" value="ECO:0007669"/>
    <property type="project" value="TreeGrafter"/>
</dbReference>
<dbReference type="RefSeq" id="WP_011189094.1">
    <property type="nucleotide sequence ID" value="NC_006138.1"/>
</dbReference>
<evidence type="ECO:0000259" key="6">
    <source>
        <dbReference type="PROSITE" id="PS51332"/>
    </source>
</evidence>
<dbReference type="GO" id="GO:0051539">
    <property type="term" value="F:4 iron, 4 sulfur cluster binding"/>
    <property type="evidence" value="ECO:0007669"/>
    <property type="project" value="UniProtKB-KW"/>
</dbReference>
<dbReference type="PROSITE" id="PS51332">
    <property type="entry name" value="B12_BINDING"/>
    <property type="match status" value="1"/>
</dbReference>
<dbReference type="InterPro" id="IPR023404">
    <property type="entry name" value="rSAM_horseshoe"/>
</dbReference>
<dbReference type="InterPro" id="IPR034466">
    <property type="entry name" value="Methyltransferase_Class_B"/>
</dbReference>
<dbReference type="InterPro" id="IPR006638">
    <property type="entry name" value="Elp3/MiaA/NifB-like_rSAM"/>
</dbReference>
<sequence length="455" mass="50433">MERTLAAVAGSNSLIISVNQVVVPYPVYPLGAACIIGALEGSGHQTRHFDMLADGGLQALEPLLSSARYDFIGLSIRNIDTVDSASPDNYLNGAVAIAKLIRRLQKTFIVIGGPAVSIIPQLLLDLLEADYAVVGEGEEVMTWLAGEIGKKQPPSKKILKFSAIEELIPCSRFMPHIAEYYTRHGGMLNVQTKRGCPYGCSYCSYPTIEGKKIRHYQPEQVVEEVKKLIRDFGGRYIFFTDSVFNDPDDRYLEIAEELIRQEVSIPWCAFFRPQGIGRSEIRLLKRAGLAAAELGTDAATDETLAGIKKGFSFKDVLAAHKIITAEDVSCAHFIMFGGPEENSSTLARGLANIELLKKSVVFAFIGIRILPGTDIHQRAIEDGIIARDQSLLEPTFYYSPQLSRAEMESSILTSFRRDMTRVYPCHKMNLRIASSHKMGFVGPSWDLLLQQGRRR</sequence>
<dbReference type="AlphaFoldDB" id="Q6AM43"/>
<dbReference type="SFLD" id="SFLDS00029">
    <property type="entry name" value="Radical_SAM"/>
    <property type="match status" value="1"/>
</dbReference>
<dbReference type="SMART" id="SM00729">
    <property type="entry name" value="Elp3"/>
    <property type="match status" value="1"/>
</dbReference>
<keyword evidence="5" id="KW-0411">Iron-sulfur</keyword>
<evidence type="ECO:0000259" key="7">
    <source>
        <dbReference type="PROSITE" id="PS51918"/>
    </source>
</evidence>
<dbReference type="STRING" id="177439.DP1853"/>
<dbReference type="Pfam" id="PF04055">
    <property type="entry name" value="Radical_SAM"/>
    <property type="match status" value="1"/>
</dbReference>
<name>Q6AM43_DESPS</name>
<dbReference type="PANTHER" id="PTHR43409:SF16">
    <property type="entry name" value="SLR0320 PROTEIN"/>
    <property type="match status" value="1"/>
</dbReference>
<dbReference type="InterPro" id="IPR007197">
    <property type="entry name" value="rSAM"/>
</dbReference>
<organism evidence="8 9">
    <name type="scientific">Desulfotalea psychrophila (strain LSv54 / DSM 12343)</name>
    <dbReference type="NCBI Taxonomy" id="177439"/>
    <lineage>
        <taxon>Bacteria</taxon>
        <taxon>Pseudomonadati</taxon>
        <taxon>Thermodesulfobacteriota</taxon>
        <taxon>Desulfobulbia</taxon>
        <taxon>Desulfobulbales</taxon>
        <taxon>Desulfocapsaceae</taxon>
        <taxon>Desulfotalea</taxon>
    </lineage>
</organism>
<dbReference type="SFLD" id="SFLDG01123">
    <property type="entry name" value="methyltransferase_(Class_B)"/>
    <property type="match status" value="1"/>
</dbReference>
<feature type="domain" description="B12-binding" evidence="6">
    <location>
        <begin position="15"/>
        <end position="155"/>
    </location>
</feature>
<dbReference type="GO" id="GO:0032259">
    <property type="term" value="P:methylation"/>
    <property type="evidence" value="ECO:0007669"/>
    <property type="project" value="UniProtKB-KW"/>
</dbReference>
<dbReference type="InterPro" id="IPR006158">
    <property type="entry name" value="Cobalamin-bd"/>
</dbReference>
<dbReference type="PROSITE" id="PS51918">
    <property type="entry name" value="RADICAL_SAM"/>
    <property type="match status" value="1"/>
</dbReference>
<dbReference type="SFLD" id="SFLDG01082">
    <property type="entry name" value="B12-binding_domain_containing"/>
    <property type="match status" value="1"/>
</dbReference>
<comment type="cofactor">
    <cofactor evidence="1">
        <name>[4Fe-4S] cluster</name>
        <dbReference type="ChEBI" id="CHEBI:49883"/>
    </cofactor>
</comment>
<dbReference type="PANTHER" id="PTHR43409">
    <property type="entry name" value="ANAEROBIC MAGNESIUM-PROTOPORPHYRIN IX MONOMETHYL ESTER CYCLASE-RELATED"/>
    <property type="match status" value="1"/>
</dbReference>
<keyword evidence="8" id="KW-0489">Methyltransferase</keyword>
<keyword evidence="4" id="KW-0408">Iron</keyword>
<dbReference type="GO" id="GO:0008168">
    <property type="term" value="F:methyltransferase activity"/>
    <property type="evidence" value="ECO:0007669"/>
    <property type="project" value="UniProtKB-KW"/>
</dbReference>
<proteinExistence type="predicted"/>
<dbReference type="EMBL" id="CR522870">
    <property type="protein sequence ID" value="CAG36582.1"/>
    <property type="molecule type" value="Genomic_DNA"/>
</dbReference>
<dbReference type="CDD" id="cd01335">
    <property type="entry name" value="Radical_SAM"/>
    <property type="match status" value="1"/>
</dbReference>
<evidence type="ECO:0000256" key="3">
    <source>
        <dbReference type="ARBA" id="ARBA00022723"/>
    </source>
</evidence>
<dbReference type="OrthoDB" id="9762608at2"/>
<keyword evidence="3" id="KW-0479">Metal-binding</keyword>
<dbReference type="KEGG" id="dps:DP1853"/>
<dbReference type="InterPro" id="IPR058240">
    <property type="entry name" value="rSAM_sf"/>
</dbReference>
<evidence type="ECO:0000256" key="2">
    <source>
        <dbReference type="ARBA" id="ARBA00022691"/>
    </source>
</evidence>
<gene>
    <name evidence="8" type="ordered locus">DP1853</name>
</gene>
<evidence type="ECO:0000313" key="9">
    <source>
        <dbReference type="Proteomes" id="UP000000602"/>
    </source>
</evidence>
<dbReference type="Gene3D" id="3.40.50.280">
    <property type="entry name" value="Cobalamin-binding domain"/>
    <property type="match status" value="1"/>
</dbReference>